<dbReference type="EMBL" id="RARA01000026">
    <property type="protein sequence ID" value="ROT47103.1"/>
    <property type="molecule type" value="Genomic_DNA"/>
</dbReference>
<dbReference type="Pfam" id="PF01370">
    <property type="entry name" value="Epimerase"/>
    <property type="match status" value="1"/>
</dbReference>
<protein>
    <submittedName>
        <fullName evidence="2">NAD(P)-dependent oxidoreductase</fullName>
    </submittedName>
</protein>
<evidence type="ECO:0000313" key="2">
    <source>
        <dbReference type="EMBL" id="ROT47103.1"/>
    </source>
</evidence>
<dbReference type="OrthoDB" id="9811743at2"/>
<evidence type="ECO:0000313" key="3">
    <source>
        <dbReference type="EMBL" id="ROT47422.1"/>
    </source>
</evidence>
<reference evidence="2 4" key="1">
    <citation type="submission" date="2018-09" db="EMBL/GenBank/DDBJ databases">
        <title>Comparative Genomics of Wolbachia-Cardinium Dual Endosymbiosis in a Plant-Parasitic Nematode.</title>
        <authorList>
            <person name="Brown A.M.V."/>
            <person name="Wasala S.K."/>
            <person name="Howe D.K."/>
            <person name="Peetz A.B."/>
            <person name="Zasada I.A."/>
            <person name="Denver D.R."/>
        </authorList>
    </citation>
    <scope>NUCLEOTIDE SEQUENCE [LARGE SCALE GENOMIC DNA]</scope>
    <source>
        <strain evidence="2 4">Pp_1</strain>
    </source>
</reference>
<dbReference type="InterPro" id="IPR001509">
    <property type="entry name" value="Epimerase_deHydtase"/>
</dbReference>
<comment type="caution">
    <text evidence="2">The sequence shown here is derived from an EMBL/GenBank/DDBJ whole genome shotgun (WGS) entry which is preliminary data.</text>
</comment>
<name>A0A3N2QBA6_9BACT</name>
<evidence type="ECO:0000259" key="1">
    <source>
        <dbReference type="Pfam" id="PF01370"/>
    </source>
</evidence>
<feature type="domain" description="NAD-dependent epimerase/dehydratase" evidence="1">
    <location>
        <begin position="3"/>
        <end position="36"/>
    </location>
</feature>
<accession>A0A3N2QBA6</accession>
<gene>
    <name evidence="3" type="ORF">EDM02_03250</name>
    <name evidence="2" type="ORF">EDM02_04425</name>
</gene>
<dbReference type="Proteomes" id="UP000270927">
    <property type="component" value="Unassembled WGS sequence"/>
</dbReference>
<dbReference type="SUPFAM" id="SSF51735">
    <property type="entry name" value="NAD(P)-binding Rossmann-fold domains"/>
    <property type="match status" value="1"/>
</dbReference>
<proteinExistence type="predicted"/>
<organism evidence="2 4">
    <name type="scientific">Candidatus Cardinium hertigii</name>
    <dbReference type="NCBI Taxonomy" id="247481"/>
    <lineage>
        <taxon>Bacteria</taxon>
        <taxon>Pseudomonadati</taxon>
        <taxon>Bacteroidota</taxon>
        <taxon>Cytophagia</taxon>
        <taxon>Cytophagales</taxon>
        <taxon>Amoebophilaceae</taxon>
        <taxon>Candidatus Cardinium</taxon>
    </lineage>
</organism>
<sequence>MKILITGGAGFVGTNLIKELKNELINLAVVDNFSTKKLR</sequence>
<dbReference type="AlphaFoldDB" id="A0A3N2QBA6"/>
<dbReference type="RefSeq" id="WP_123663026.1">
    <property type="nucleotide sequence ID" value="NZ_RARA01000024.1"/>
</dbReference>
<dbReference type="Gene3D" id="3.40.50.720">
    <property type="entry name" value="NAD(P)-binding Rossmann-like Domain"/>
    <property type="match status" value="1"/>
</dbReference>
<dbReference type="EMBL" id="RARA01000024">
    <property type="protein sequence ID" value="ROT47422.1"/>
    <property type="molecule type" value="Genomic_DNA"/>
</dbReference>
<keyword evidence="4" id="KW-1185">Reference proteome</keyword>
<dbReference type="InterPro" id="IPR036291">
    <property type="entry name" value="NAD(P)-bd_dom_sf"/>
</dbReference>
<evidence type="ECO:0000313" key="4">
    <source>
        <dbReference type="Proteomes" id="UP000270927"/>
    </source>
</evidence>